<reference evidence="14 15" key="1">
    <citation type="journal article" date="2024" name="Front. Microbiol.">
        <title>Pangenomic and biochemical analyses of Helcococcus ovis reveal widespread tetracycline resistance and a novel bacterial species, Helcococcus bovis.</title>
        <authorList>
            <person name="Cunha F."/>
            <person name="Zhai Y."/>
            <person name="Casaro S."/>
            <person name="Jones K.L."/>
            <person name="Hernandez M."/>
            <person name="Bisinotto R.S."/>
            <person name="Kariyawasam S."/>
            <person name="Brown M.B."/>
            <person name="Phillips A."/>
            <person name="Jeong K.C."/>
            <person name="Galvao K.N."/>
        </authorList>
    </citation>
    <scope>NUCLEOTIDE SEQUENCE [LARGE SCALE GENOMIC DNA]</scope>
    <source>
        <strain evidence="14 15">KG197</strain>
    </source>
</reference>
<dbReference type="InterPro" id="IPR001001">
    <property type="entry name" value="DNA_polIII_beta"/>
</dbReference>
<dbReference type="Gene3D" id="3.10.150.10">
    <property type="entry name" value="DNA Polymerase III, subunit A, domain 2"/>
    <property type="match status" value="1"/>
</dbReference>
<keyword evidence="7 10" id="KW-0235">DNA replication</keyword>
<dbReference type="Pfam" id="PF00712">
    <property type="entry name" value="DNA_pol3_beta"/>
    <property type="match status" value="1"/>
</dbReference>
<evidence type="ECO:0000256" key="6">
    <source>
        <dbReference type="ARBA" id="ARBA00022695"/>
    </source>
</evidence>
<comment type="subcellular location">
    <subcellularLocation>
        <location evidence="1 10">Cytoplasm</location>
    </subcellularLocation>
</comment>
<dbReference type="InterPro" id="IPR022634">
    <property type="entry name" value="DNA_polIII_beta_N"/>
</dbReference>
<comment type="caution">
    <text evidence="14">The sequence shown here is derived from an EMBL/GenBank/DDBJ whole genome shotgun (WGS) entry which is preliminary data.</text>
</comment>
<comment type="similarity">
    <text evidence="2 10">Belongs to the beta sliding clamp family.</text>
</comment>
<dbReference type="InterPro" id="IPR046938">
    <property type="entry name" value="DNA_clamp_sf"/>
</dbReference>
<comment type="subunit">
    <text evidence="10">Forms a ring-shaped head-to-tail homodimer around DNA.</text>
</comment>
<evidence type="ECO:0000256" key="8">
    <source>
        <dbReference type="ARBA" id="ARBA00022932"/>
    </source>
</evidence>
<dbReference type="RefSeq" id="WP_408104973.1">
    <property type="nucleotide sequence ID" value="NZ_JBFNFH010000015.1"/>
</dbReference>
<keyword evidence="9" id="KW-0238">DNA-binding</keyword>
<evidence type="ECO:0000259" key="13">
    <source>
        <dbReference type="Pfam" id="PF02768"/>
    </source>
</evidence>
<comment type="function">
    <text evidence="10">Confers DNA tethering and processivity to DNA polymerases and other proteins. Acts as a clamp, forming a ring around DNA (a reaction catalyzed by the clamp-loading complex) which diffuses in an ATP-independent manner freely and bidirectionally along dsDNA. Initially characterized for its ability to contact the catalytic subunit of DNA polymerase III (Pol III), a complex, multichain enzyme responsible for most of the replicative synthesis in bacteria; Pol III exhibits 3'-5' exonuclease proofreading activity. The beta chain is required for initiation of replication as well as for processivity of DNA replication.</text>
</comment>
<evidence type="ECO:0000256" key="10">
    <source>
        <dbReference type="PIRNR" id="PIRNR000804"/>
    </source>
</evidence>
<evidence type="ECO:0000256" key="9">
    <source>
        <dbReference type="ARBA" id="ARBA00023125"/>
    </source>
</evidence>
<keyword evidence="8 10" id="KW-0239">DNA-directed DNA polymerase</keyword>
<evidence type="ECO:0000256" key="3">
    <source>
        <dbReference type="ARBA" id="ARBA00021035"/>
    </source>
</evidence>
<protein>
    <recommendedName>
        <fullName evidence="3 10">Beta sliding clamp</fullName>
    </recommendedName>
</protein>
<keyword evidence="15" id="KW-1185">Reference proteome</keyword>
<keyword evidence="6 10" id="KW-0548">Nucleotidyltransferase</keyword>
<dbReference type="Pfam" id="PF02768">
    <property type="entry name" value="DNA_pol3_beta_3"/>
    <property type="match status" value="1"/>
</dbReference>
<accession>A0ABW9F761</accession>
<dbReference type="CDD" id="cd00140">
    <property type="entry name" value="beta_clamp"/>
    <property type="match status" value="1"/>
</dbReference>
<evidence type="ECO:0000256" key="1">
    <source>
        <dbReference type="ARBA" id="ARBA00004496"/>
    </source>
</evidence>
<dbReference type="Proteomes" id="UP001629536">
    <property type="component" value="Unassembled WGS sequence"/>
</dbReference>
<feature type="domain" description="DNA polymerase III beta sliding clamp central" evidence="12">
    <location>
        <begin position="128"/>
        <end position="236"/>
    </location>
</feature>
<keyword evidence="4 10" id="KW-0963">Cytoplasm</keyword>
<dbReference type="SUPFAM" id="SSF55979">
    <property type="entry name" value="DNA clamp"/>
    <property type="match status" value="3"/>
</dbReference>
<evidence type="ECO:0000313" key="14">
    <source>
        <dbReference type="EMBL" id="MFM1525294.1"/>
    </source>
</evidence>
<dbReference type="SMART" id="SM00480">
    <property type="entry name" value="POL3Bc"/>
    <property type="match status" value="1"/>
</dbReference>
<dbReference type="InterPro" id="IPR022637">
    <property type="entry name" value="DNA_polIII_beta_cen"/>
</dbReference>
<evidence type="ECO:0000313" key="15">
    <source>
        <dbReference type="Proteomes" id="UP001629536"/>
    </source>
</evidence>
<dbReference type="PANTHER" id="PTHR30478:SF0">
    <property type="entry name" value="BETA SLIDING CLAMP"/>
    <property type="match status" value="1"/>
</dbReference>
<dbReference type="Pfam" id="PF02767">
    <property type="entry name" value="DNA_pol3_beta_2"/>
    <property type="match status" value="1"/>
</dbReference>
<organism evidence="14 15">
    <name type="scientific">Helcococcus bovis</name>
    <dbReference type="NCBI Taxonomy" id="3153252"/>
    <lineage>
        <taxon>Bacteria</taxon>
        <taxon>Bacillati</taxon>
        <taxon>Bacillota</taxon>
        <taxon>Tissierellia</taxon>
        <taxon>Tissierellales</taxon>
        <taxon>Peptoniphilaceae</taxon>
        <taxon>Helcococcus</taxon>
    </lineage>
</organism>
<name>A0ABW9F761_9FIRM</name>
<proteinExistence type="inferred from homology"/>
<dbReference type="Gene3D" id="3.70.10.10">
    <property type="match status" value="1"/>
</dbReference>
<feature type="domain" description="DNA polymerase III beta sliding clamp C-terminal" evidence="13">
    <location>
        <begin position="243"/>
        <end position="361"/>
    </location>
</feature>
<dbReference type="EMBL" id="JBFNFH010000015">
    <property type="protein sequence ID" value="MFM1525294.1"/>
    <property type="molecule type" value="Genomic_DNA"/>
</dbReference>
<keyword evidence="5 10" id="KW-0808">Transferase</keyword>
<evidence type="ECO:0000256" key="7">
    <source>
        <dbReference type="ARBA" id="ARBA00022705"/>
    </source>
</evidence>
<evidence type="ECO:0000259" key="11">
    <source>
        <dbReference type="Pfam" id="PF00712"/>
    </source>
</evidence>
<evidence type="ECO:0000256" key="5">
    <source>
        <dbReference type="ARBA" id="ARBA00022679"/>
    </source>
</evidence>
<dbReference type="PANTHER" id="PTHR30478">
    <property type="entry name" value="DNA POLYMERASE III SUBUNIT BETA"/>
    <property type="match status" value="1"/>
</dbReference>
<evidence type="ECO:0000256" key="2">
    <source>
        <dbReference type="ARBA" id="ARBA00010752"/>
    </source>
</evidence>
<dbReference type="GO" id="GO:0003887">
    <property type="term" value="F:DNA-directed DNA polymerase activity"/>
    <property type="evidence" value="ECO:0007669"/>
    <property type="project" value="UniProtKB-EC"/>
</dbReference>
<sequence>MKFNINKVDLDKHISIAQKAISNKSTIQILEGILFKAVKDQLILTSTDLEISVETKVNCDVMEEGSAVIKSNIIGNIIKKMPNDIIEITIENDNVNIKCQKSVFNISSQSSMDFPALPEIEEKVNLTIDNEDLLKAIRETKFATSIDETRLALTGLLFELKDNNLKFVGLDGYRMAIKKFDFTSNENFSCIIPKKAFNELSKVLDDKTTDVVFMKGHIAFINGNTKIFTRLIDKPYIDYNKILNNSYSTKVIVNRNDLVNALERAQLLTTGANASLTKLDFVDGEISINSNSELGKLDEKIYGKQEGENLRIAFNTKYLTDGLKEMDSDEVVLHLTTPLSPMTIYPVDEDDNYLYLVLPVRLSQ</sequence>
<evidence type="ECO:0000259" key="12">
    <source>
        <dbReference type="Pfam" id="PF02767"/>
    </source>
</evidence>
<dbReference type="NCBIfam" id="TIGR00663">
    <property type="entry name" value="dnan"/>
    <property type="match status" value="1"/>
</dbReference>
<dbReference type="InterPro" id="IPR022635">
    <property type="entry name" value="DNA_polIII_beta_C"/>
</dbReference>
<feature type="domain" description="DNA polymerase III beta sliding clamp N-terminal" evidence="11">
    <location>
        <begin position="1"/>
        <end position="118"/>
    </location>
</feature>
<gene>
    <name evidence="14" type="primary">dnaN</name>
    <name evidence="14" type="ORF">ABGF40_06345</name>
</gene>
<dbReference type="PIRSF" id="PIRSF000804">
    <property type="entry name" value="DNA_pol_III_b"/>
    <property type="match status" value="1"/>
</dbReference>
<evidence type="ECO:0000256" key="4">
    <source>
        <dbReference type="ARBA" id="ARBA00022490"/>
    </source>
</evidence>